<dbReference type="PANTHER" id="PTHR35807:SF1">
    <property type="entry name" value="TRANSCRIPTIONAL REGULATOR REDD"/>
    <property type="match status" value="1"/>
</dbReference>
<organism evidence="2 3">
    <name type="scientific">Xylanibacter ruminicola</name>
    <name type="common">Prevotella ruminicola</name>
    <dbReference type="NCBI Taxonomy" id="839"/>
    <lineage>
        <taxon>Bacteria</taxon>
        <taxon>Pseudomonadati</taxon>
        <taxon>Bacteroidota</taxon>
        <taxon>Bacteroidia</taxon>
        <taxon>Bacteroidales</taxon>
        <taxon>Prevotellaceae</taxon>
        <taxon>Xylanibacter</taxon>
    </lineage>
</organism>
<dbReference type="InterPro" id="IPR015915">
    <property type="entry name" value="Kelch-typ_b-propeller"/>
</dbReference>
<feature type="transmembrane region" description="Helical" evidence="1">
    <location>
        <begin position="557"/>
        <end position="574"/>
    </location>
</feature>
<sequence>MVKISKLLLLLLFAVSCVHLRAQGLRFLNPIDSINGRTSYSVFADDKKVFFHQLDIHFDMLLPRVGEVGYILHVVDEEKGVNFNIFYDGRGNDLIELNEEGKTTLIRSRFNRQGLLDKGWISFKVSINLDKHEISMNIDGQKQQAHVKSLPATLSPQIVFGRFDYLIEVPSVTIRNLRIRSGEANYYFPLSQSSGNVVFDHQLKKVGRVDNPYWSINDCYHWQRLGAMKFQHNAGASFDPQRHLFYGYTRDTLLVYNTDNRETTCRVFSQKCPVDVNLGMNFIDPRSRKLYTYEVYKYDNLADRPQDEASVASLDLNTLEWTPECYTQLPTQLHHHGSFVDTLRNRFCIFGGFGSMLYSRQLHEYNLVNHQWQQPKNLQACTPRYFTSMGIDSLSRYAYIFGGMGNESGNQSIGRHYLYDLYRIDLATDSAEHVWTIDWGKRQNIVPVRNLVVMGGYFYTLCYPEALSESYLRLCRFSIADGSMEMLGDSIPIHSDKIATNANIYYDPVVDKFFVCVQEFTDDISSTISFYSIQLPVLSDAQFAEVSKLPADRRLCYLAVALLLIVVASVWMLYHCYRKRKQVIANNEIIDVQLPDTKPNAIYVFGSFCAFDRKNRDISYLFTDKLRELTCVLLWYHKQGGISSKLLGTILWGDKPVDKIKNSRSVLINHMRKVLEEMDGIELVYTDGYYHFVTSHPFYCDYLDCARQIFTEQYTEQSLLSILCRGKFLLTQDSPSLDQFKSETERILKPVILRMIKHTYANNELKLTLYLVEAMLHIDPYHVESFSYKIKSLKRLGKVYEAQDASRAFHEEYIKAFGEDFELK</sequence>
<reference evidence="2 3" key="1">
    <citation type="submission" date="2016-10" db="EMBL/GenBank/DDBJ databases">
        <authorList>
            <person name="de Groot N.N."/>
        </authorList>
    </citation>
    <scope>NUCLEOTIDE SEQUENCE [LARGE SCALE GENOMIC DNA]</scope>
    <source>
        <strain evidence="2 3">D31d</strain>
    </source>
</reference>
<dbReference type="GO" id="GO:0006355">
    <property type="term" value="P:regulation of DNA-templated transcription"/>
    <property type="evidence" value="ECO:0007669"/>
    <property type="project" value="TreeGrafter"/>
</dbReference>
<keyword evidence="1" id="KW-1133">Transmembrane helix</keyword>
<dbReference type="SUPFAM" id="SSF117281">
    <property type="entry name" value="Kelch motif"/>
    <property type="match status" value="1"/>
</dbReference>
<evidence type="ECO:0000256" key="1">
    <source>
        <dbReference type="SAM" id="Phobius"/>
    </source>
</evidence>
<dbReference type="Gene3D" id="2.120.10.80">
    <property type="entry name" value="Kelch-type beta propeller"/>
    <property type="match status" value="1"/>
</dbReference>
<dbReference type="EMBL" id="FNRF01000008">
    <property type="protein sequence ID" value="SEA93951.1"/>
    <property type="molecule type" value="Genomic_DNA"/>
</dbReference>
<dbReference type="PANTHER" id="PTHR35807">
    <property type="entry name" value="TRANSCRIPTIONAL REGULATOR REDD-RELATED"/>
    <property type="match status" value="1"/>
</dbReference>
<dbReference type="AlphaFoldDB" id="A0A1H4F9T3"/>
<proteinExistence type="predicted"/>
<dbReference type="Proteomes" id="UP000182257">
    <property type="component" value="Unassembled WGS sequence"/>
</dbReference>
<dbReference type="RefSeq" id="WP_074762346.1">
    <property type="nucleotide sequence ID" value="NZ_FNRF01000008.1"/>
</dbReference>
<dbReference type="Pfam" id="PF24681">
    <property type="entry name" value="Kelch_KLHDC2_KLHL20_DRC7"/>
    <property type="match status" value="1"/>
</dbReference>
<name>A0A1H4F9T3_XYLRU</name>
<dbReference type="GO" id="GO:0003677">
    <property type="term" value="F:DNA binding"/>
    <property type="evidence" value="ECO:0007669"/>
    <property type="project" value="TreeGrafter"/>
</dbReference>
<keyword evidence="1" id="KW-0812">Transmembrane</keyword>
<evidence type="ECO:0000313" key="3">
    <source>
        <dbReference type="Proteomes" id="UP000182257"/>
    </source>
</evidence>
<dbReference type="InterPro" id="IPR051677">
    <property type="entry name" value="AfsR-DnrI-RedD_regulator"/>
</dbReference>
<accession>A0A1H4F9T3</accession>
<keyword evidence="1" id="KW-0472">Membrane</keyword>
<evidence type="ECO:0000313" key="2">
    <source>
        <dbReference type="EMBL" id="SEA93951.1"/>
    </source>
</evidence>
<protein>
    <submittedName>
        <fullName evidence="2">Galactose oxidase, central domain</fullName>
    </submittedName>
</protein>
<gene>
    <name evidence="2" type="ORF">SAMN05216462_3188</name>
</gene>
<dbReference type="PROSITE" id="PS51257">
    <property type="entry name" value="PROKAR_LIPOPROTEIN"/>
    <property type="match status" value="1"/>
</dbReference>
<dbReference type="OrthoDB" id="1110630at2"/>